<gene>
    <name evidence="6" type="ORF">IPN75_11615</name>
</gene>
<dbReference type="Proteomes" id="UP000808146">
    <property type="component" value="Unassembled WGS sequence"/>
</dbReference>
<dbReference type="CDD" id="cd01949">
    <property type="entry name" value="GGDEF"/>
    <property type="match status" value="1"/>
</dbReference>
<organism evidence="6 7">
    <name type="scientific">Candidatus Dechloromonas phosphorivorans</name>
    <dbReference type="NCBI Taxonomy" id="2899244"/>
    <lineage>
        <taxon>Bacteria</taxon>
        <taxon>Pseudomonadati</taxon>
        <taxon>Pseudomonadota</taxon>
        <taxon>Betaproteobacteria</taxon>
        <taxon>Rhodocyclales</taxon>
        <taxon>Azonexaceae</taxon>
        <taxon>Dechloromonas</taxon>
    </lineage>
</organism>
<sequence>MTRISEVAARRPGQRVSLAVNYRVRDAKGEVRHCHDTLALEVGGDGKPLAALGISVDVSKRIAAEFAIREKEAQFRSTMEAAQVGIFLLQDNIFRYVNPFLMALFGYAEEELVGRRGPLDLIVPEQHAMVREKMRRRAAGEPGTSYELTGVRKDGSRFPIIILGSPATYEGRPASVGTVLDISMQKEAEMRVRELADFDPLTGLPNRRLLRDRCTQLLAAAEREGSEIALIFIDLDHFKRVNDSLGHGAGDELLCAVAQRLATVVRKVDTLARLGGDEFIMALPGIQVAGAAEVASRLIEICAAPFSVGGHDLTITPSLGISVYPVDGKDFGVLLSNADAAMYKAKEAGRNAFRFYSSEMNVVTLKHLLMESGLRRGLGAGEFVLHYQPLVNIESGATIGVEALIRWQNPDLGLISPDQFIHVAEDIGLINPIGEWVLREACRQIRAWQDDGLPPMIVAVNVSPLQFRQAGFVDTVARALATSGLEARFLELELTEGTVMDDVELSLDALSALKRMGVELALDDFGTGYSSLAYLKRFPVGKLKIDRSFVRNLEVDADERAIASTIVSIGRSLRLSVLAEGVETKEQYAILRDIGCELVQGYLFSRPLPPEDLVRFLRKHPFVGKE</sequence>
<dbReference type="FunFam" id="3.30.70.270:FF:000001">
    <property type="entry name" value="Diguanylate cyclase domain protein"/>
    <property type="match status" value="1"/>
</dbReference>
<proteinExistence type="predicted"/>
<dbReference type="PIRSF" id="PIRSF005925">
    <property type="entry name" value="Dos"/>
    <property type="match status" value="1"/>
</dbReference>
<dbReference type="InterPro" id="IPR001610">
    <property type="entry name" value="PAC"/>
</dbReference>
<dbReference type="PROSITE" id="PS50883">
    <property type="entry name" value="EAL"/>
    <property type="match status" value="1"/>
</dbReference>
<feature type="domain" description="PAS" evidence="2">
    <location>
        <begin position="71"/>
        <end position="141"/>
    </location>
</feature>
<dbReference type="SMART" id="SM00091">
    <property type="entry name" value="PAS"/>
    <property type="match status" value="1"/>
</dbReference>
<feature type="domain" description="GGDEF" evidence="5">
    <location>
        <begin position="226"/>
        <end position="358"/>
    </location>
</feature>
<dbReference type="InterPro" id="IPR035965">
    <property type="entry name" value="PAS-like_dom_sf"/>
</dbReference>
<evidence type="ECO:0000259" key="3">
    <source>
        <dbReference type="PROSITE" id="PS50113"/>
    </source>
</evidence>
<feature type="domain" description="EAL" evidence="4">
    <location>
        <begin position="367"/>
        <end position="621"/>
    </location>
</feature>
<reference evidence="6" key="1">
    <citation type="submission" date="2020-10" db="EMBL/GenBank/DDBJ databases">
        <title>Connecting structure to function with the recovery of over 1000 high-quality activated sludge metagenome-assembled genomes encoding full-length rRNA genes using long-read sequencing.</title>
        <authorList>
            <person name="Singleton C.M."/>
            <person name="Petriglieri F."/>
            <person name="Kristensen J.M."/>
            <person name="Kirkegaard R.H."/>
            <person name="Michaelsen T.Y."/>
            <person name="Andersen M.H."/>
            <person name="Karst S.M."/>
            <person name="Dueholm M.S."/>
            <person name="Nielsen P.H."/>
            <person name="Albertsen M."/>
        </authorList>
    </citation>
    <scope>NUCLEOTIDE SEQUENCE</scope>
    <source>
        <strain evidence="6">OdNE_18-Q3-R46-58_BAT3C.305</strain>
    </source>
</reference>
<evidence type="ECO:0000256" key="1">
    <source>
        <dbReference type="ARBA" id="ARBA00051114"/>
    </source>
</evidence>
<dbReference type="SMART" id="SM00052">
    <property type="entry name" value="EAL"/>
    <property type="match status" value="1"/>
</dbReference>
<dbReference type="InterPro" id="IPR013767">
    <property type="entry name" value="PAS_fold"/>
</dbReference>
<dbReference type="SMART" id="SM00267">
    <property type="entry name" value="GGDEF"/>
    <property type="match status" value="1"/>
</dbReference>
<accession>A0A9D7LTN4</accession>
<dbReference type="Pfam" id="PF00990">
    <property type="entry name" value="GGDEF"/>
    <property type="match status" value="1"/>
</dbReference>
<dbReference type="InterPro" id="IPR000014">
    <property type="entry name" value="PAS"/>
</dbReference>
<dbReference type="PROSITE" id="PS50887">
    <property type="entry name" value="GGDEF"/>
    <property type="match status" value="1"/>
</dbReference>
<dbReference type="PROSITE" id="PS50113">
    <property type="entry name" value="PAC"/>
    <property type="match status" value="1"/>
</dbReference>
<dbReference type="AlphaFoldDB" id="A0A9D7LTN4"/>
<dbReference type="InterPro" id="IPR035919">
    <property type="entry name" value="EAL_sf"/>
</dbReference>
<dbReference type="InterPro" id="IPR001633">
    <property type="entry name" value="EAL_dom"/>
</dbReference>
<dbReference type="SUPFAM" id="SSF141868">
    <property type="entry name" value="EAL domain-like"/>
    <property type="match status" value="1"/>
</dbReference>
<comment type="catalytic activity">
    <reaction evidence="1">
        <text>3',3'-c-di-GMP + H2O = 5'-phosphoguanylyl(3'-&gt;5')guanosine + H(+)</text>
        <dbReference type="Rhea" id="RHEA:24902"/>
        <dbReference type="ChEBI" id="CHEBI:15377"/>
        <dbReference type="ChEBI" id="CHEBI:15378"/>
        <dbReference type="ChEBI" id="CHEBI:58754"/>
        <dbReference type="ChEBI" id="CHEBI:58805"/>
        <dbReference type="EC" id="3.1.4.52"/>
    </reaction>
    <physiologicalReaction direction="left-to-right" evidence="1">
        <dbReference type="Rhea" id="RHEA:24903"/>
    </physiologicalReaction>
</comment>
<feature type="domain" description="PAC" evidence="3">
    <location>
        <begin position="144"/>
        <end position="194"/>
    </location>
</feature>
<dbReference type="Pfam" id="PF00989">
    <property type="entry name" value="PAS"/>
    <property type="match status" value="1"/>
</dbReference>
<dbReference type="GO" id="GO:0071111">
    <property type="term" value="F:cyclic-guanylate-specific phosphodiesterase activity"/>
    <property type="evidence" value="ECO:0007669"/>
    <property type="project" value="UniProtKB-EC"/>
</dbReference>
<dbReference type="PANTHER" id="PTHR44757:SF2">
    <property type="entry name" value="BIOFILM ARCHITECTURE MAINTENANCE PROTEIN MBAA"/>
    <property type="match status" value="1"/>
</dbReference>
<dbReference type="PROSITE" id="PS50112">
    <property type="entry name" value="PAS"/>
    <property type="match status" value="1"/>
</dbReference>
<dbReference type="InterPro" id="IPR000160">
    <property type="entry name" value="GGDEF_dom"/>
</dbReference>
<dbReference type="SMART" id="SM00086">
    <property type="entry name" value="PAC"/>
    <property type="match status" value="2"/>
</dbReference>
<dbReference type="GO" id="GO:0071732">
    <property type="term" value="P:cellular response to nitric oxide"/>
    <property type="evidence" value="ECO:0007669"/>
    <property type="project" value="UniProtKB-ARBA"/>
</dbReference>
<dbReference type="PANTHER" id="PTHR44757">
    <property type="entry name" value="DIGUANYLATE CYCLASE DGCP"/>
    <property type="match status" value="1"/>
</dbReference>
<comment type="caution">
    <text evidence="6">The sequence shown here is derived from an EMBL/GenBank/DDBJ whole genome shotgun (WGS) entry which is preliminary data.</text>
</comment>
<dbReference type="EMBL" id="JADKBR010000016">
    <property type="protein sequence ID" value="MBK8890968.1"/>
    <property type="molecule type" value="Genomic_DNA"/>
</dbReference>
<name>A0A9D7LTN4_9RHOO</name>
<evidence type="ECO:0000313" key="7">
    <source>
        <dbReference type="Proteomes" id="UP000808146"/>
    </source>
</evidence>
<dbReference type="Pfam" id="PF00563">
    <property type="entry name" value="EAL"/>
    <property type="match status" value="1"/>
</dbReference>
<dbReference type="SUPFAM" id="SSF55073">
    <property type="entry name" value="Nucleotide cyclase"/>
    <property type="match status" value="1"/>
</dbReference>
<dbReference type="Gene3D" id="3.30.450.20">
    <property type="entry name" value="PAS domain"/>
    <property type="match status" value="1"/>
</dbReference>
<dbReference type="InterPro" id="IPR012226">
    <property type="entry name" value="Diguanyl_cyclase/Pdiesterase"/>
</dbReference>
<dbReference type="NCBIfam" id="TIGR00254">
    <property type="entry name" value="GGDEF"/>
    <property type="match status" value="1"/>
</dbReference>
<evidence type="ECO:0000259" key="2">
    <source>
        <dbReference type="PROSITE" id="PS50112"/>
    </source>
</evidence>
<dbReference type="InterPro" id="IPR052155">
    <property type="entry name" value="Biofilm_reg_signaling"/>
</dbReference>
<dbReference type="CDD" id="cd01948">
    <property type="entry name" value="EAL"/>
    <property type="match status" value="1"/>
</dbReference>
<dbReference type="CDD" id="cd00130">
    <property type="entry name" value="PAS"/>
    <property type="match status" value="1"/>
</dbReference>
<evidence type="ECO:0000313" key="6">
    <source>
        <dbReference type="EMBL" id="MBK8890968.1"/>
    </source>
</evidence>
<evidence type="ECO:0000259" key="5">
    <source>
        <dbReference type="PROSITE" id="PS50887"/>
    </source>
</evidence>
<dbReference type="Gene3D" id="3.30.70.270">
    <property type="match status" value="1"/>
</dbReference>
<protein>
    <submittedName>
        <fullName evidence="6">EAL domain-containing protein</fullName>
    </submittedName>
</protein>
<dbReference type="NCBIfam" id="TIGR00229">
    <property type="entry name" value="sensory_box"/>
    <property type="match status" value="1"/>
</dbReference>
<evidence type="ECO:0000259" key="4">
    <source>
        <dbReference type="PROSITE" id="PS50883"/>
    </source>
</evidence>
<dbReference type="Gene3D" id="3.20.20.450">
    <property type="entry name" value="EAL domain"/>
    <property type="match status" value="1"/>
</dbReference>
<dbReference type="InterPro" id="IPR000700">
    <property type="entry name" value="PAS-assoc_C"/>
</dbReference>
<dbReference type="InterPro" id="IPR043128">
    <property type="entry name" value="Rev_trsase/Diguanyl_cyclase"/>
</dbReference>
<dbReference type="FunFam" id="3.20.20.450:FF:000001">
    <property type="entry name" value="Cyclic di-GMP phosphodiesterase yahA"/>
    <property type="match status" value="1"/>
</dbReference>
<dbReference type="SUPFAM" id="SSF55785">
    <property type="entry name" value="PYP-like sensor domain (PAS domain)"/>
    <property type="match status" value="1"/>
</dbReference>
<dbReference type="InterPro" id="IPR029787">
    <property type="entry name" value="Nucleotide_cyclase"/>
</dbReference>